<evidence type="ECO:0000259" key="1">
    <source>
        <dbReference type="Pfam" id="PF04717"/>
    </source>
</evidence>
<proteinExistence type="predicted"/>
<accession>A0ABS4QPA1</accession>
<dbReference type="Pfam" id="PF04717">
    <property type="entry name" value="Phage_base_V"/>
    <property type="match status" value="1"/>
</dbReference>
<keyword evidence="3" id="KW-1185">Reference proteome</keyword>
<feature type="domain" description="Gp5/Type VI secretion system Vgr protein OB-fold" evidence="1">
    <location>
        <begin position="17"/>
        <end position="84"/>
    </location>
</feature>
<protein>
    <recommendedName>
        <fullName evidence="1">Gp5/Type VI secretion system Vgr protein OB-fold domain-containing protein</fullName>
    </recommendedName>
</protein>
<dbReference type="EMBL" id="JAGGMR010000001">
    <property type="protein sequence ID" value="MBP2192965.1"/>
    <property type="molecule type" value="Genomic_DNA"/>
</dbReference>
<comment type="caution">
    <text evidence="2">The sequence shown here is derived from an EMBL/GenBank/DDBJ whole genome shotgun (WGS) entry which is preliminary data.</text>
</comment>
<evidence type="ECO:0000313" key="2">
    <source>
        <dbReference type="EMBL" id="MBP2192965.1"/>
    </source>
</evidence>
<sequence>MLIEESSRHVGRYYGKYRATVLANADAEQRGMLEVEVPDVFGTGVRVSAEACLPYGTYMAPPVGAGVFVEFEAGDPESPLWTAVVLNPDAQAKVSADTVLIKHTGDGLISIDEKGGVLLSSPAGSYLHLDAAGESATLAEGHGNFLAMGDKGIGVINAEGAVVNVTGDTVHIRAAKVVLEATTVALGAGATDTAVLGSGMEALWTLLVSHVHPPGGPSPQLAVLPKLVPGVHLSSSVVVK</sequence>
<evidence type="ECO:0000313" key="3">
    <source>
        <dbReference type="Proteomes" id="UP001519325"/>
    </source>
</evidence>
<gene>
    <name evidence="2" type="ORF">BJ987_005866</name>
</gene>
<name>A0ABS4QPA1_9NOCA</name>
<dbReference type="SUPFAM" id="SSF69255">
    <property type="entry name" value="gp5 N-terminal domain-like"/>
    <property type="match status" value="1"/>
</dbReference>
<dbReference type="RefSeq" id="WP_209896158.1">
    <property type="nucleotide sequence ID" value="NZ_JAGGMR010000001.1"/>
</dbReference>
<dbReference type="Proteomes" id="UP001519325">
    <property type="component" value="Unassembled WGS sequence"/>
</dbReference>
<reference evidence="2 3" key="1">
    <citation type="submission" date="2021-03" db="EMBL/GenBank/DDBJ databases">
        <title>Sequencing the genomes of 1000 actinobacteria strains.</title>
        <authorList>
            <person name="Klenk H.-P."/>
        </authorList>
    </citation>
    <scope>NUCLEOTIDE SEQUENCE [LARGE SCALE GENOMIC DNA]</scope>
    <source>
        <strain evidence="2 3">DSM 45516</strain>
    </source>
</reference>
<organism evidence="2 3">
    <name type="scientific">Nocardia goodfellowii</name>
    <dbReference type="NCBI Taxonomy" id="882446"/>
    <lineage>
        <taxon>Bacteria</taxon>
        <taxon>Bacillati</taxon>
        <taxon>Actinomycetota</taxon>
        <taxon>Actinomycetes</taxon>
        <taxon>Mycobacteriales</taxon>
        <taxon>Nocardiaceae</taxon>
        <taxon>Nocardia</taxon>
    </lineage>
</organism>
<dbReference type="InterPro" id="IPR006531">
    <property type="entry name" value="Gp5/Vgr_OB"/>
</dbReference>